<reference evidence="1 2" key="1">
    <citation type="submission" date="2019-06" db="EMBL/GenBank/DDBJ databases">
        <title>Sorghum-associated microbial communities from plants grown in Nebraska, USA.</title>
        <authorList>
            <person name="Schachtman D."/>
        </authorList>
    </citation>
    <scope>NUCLEOTIDE SEQUENCE [LARGE SCALE GENOMIC DNA]</scope>
    <source>
        <strain evidence="1 2">1209</strain>
    </source>
</reference>
<protein>
    <submittedName>
        <fullName evidence="1">Uncharacterized protein</fullName>
    </submittedName>
</protein>
<dbReference type="Proteomes" id="UP000320811">
    <property type="component" value="Unassembled WGS sequence"/>
</dbReference>
<comment type="caution">
    <text evidence="1">The sequence shown here is derived from an EMBL/GenBank/DDBJ whole genome shotgun (WGS) entry which is preliminary data.</text>
</comment>
<evidence type="ECO:0000313" key="1">
    <source>
        <dbReference type="EMBL" id="TWF37432.1"/>
    </source>
</evidence>
<evidence type="ECO:0000313" key="2">
    <source>
        <dbReference type="Proteomes" id="UP000320811"/>
    </source>
</evidence>
<dbReference type="AlphaFoldDB" id="A0A561PH39"/>
<accession>A0A561PH39</accession>
<organism evidence="1 2">
    <name type="scientific">Chitinophaga polysaccharea</name>
    <dbReference type="NCBI Taxonomy" id="1293035"/>
    <lineage>
        <taxon>Bacteria</taxon>
        <taxon>Pseudomonadati</taxon>
        <taxon>Bacteroidota</taxon>
        <taxon>Chitinophagia</taxon>
        <taxon>Chitinophagales</taxon>
        <taxon>Chitinophagaceae</taxon>
        <taxon>Chitinophaga</taxon>
    </lineage>
</organism>
<gene>
    <name evidence="1" type="ORF">FHW36_107368</name>
</gene>
<name>A0A561PH39_9BACT</name>
<dbReference type="EMBL" id="VIWO01000007">
    <property type="protein sequence ID" value="TWF37432.1"/>
    <property type="molecule type" value="Genomic_DNA"/>
</dbReference>
<proteinExistence type="predicted"/>
<sequence>MAQQRCVLFGDEQYARSGVNDYFISAHEVVDGLKYIWILPLS</sequence>
<keyword evidence="2" id="KW-1185">Reference proteome</keyword>